<keyword evidence="9" id="KW-0456">Lyase</keyword>
<dbReference type="InterPro" id="IPR002403">
    <property type="entry name" value="Cyt_P450_E_grp-IV"/>
</dbReference>
<dbReference type="EMBL" id="OZ020112">
    <property type="protein sequence ID" value="CAK9264634.1"/>
    <property type="molecule type" value="Genomic_DNA"/>
</dbReference>
<evidence type="ECO:0000256" key="7">
    <source>
        <dbReference type="ARBA" id="ARBA00023098"/>
    </source>
</evidence>
<gene>
    <name evidence="12" type="ORF">CSSPJE1EN1_LOCUS10112</name>
</gene>
<protein>
    <recommendedName>
        <fullName evidence="14">Allene oxide synthase</fullName>
    </recommendedName>
</protein>
<dbReference type="PRINTS" id="PR00465">
    <property type="entry name" value="EP450IV"/>
</dbReference>
<evidence type="ECO:0000256" key="4">
    <source>
        <dbReference type="ARBA" id="ARBA00022767"/>
    </source>
</evidence>
<evidence type="ECO:0000256" key="11">
    <source>
        <dbReference type="SAM" id="SignalP"/>
    </source>
</evidence>
<evidence type="ECO:0000256" key="8">
    <source>
        <dbReference type="ARBA" id="ARBA00023160"/>
    </source>
</evidence>
<keyword evidence="8" id="KW-0275">Fatty acid biosynthesis</keyword>
<feature type="compositionally biased region" description="Low complexity" evidence="10">
    <location>
        <begin position="61"/>
        <end position="71"/>
    </location>
</feature>
<keyword evidence="7" id="KW-0443">Lipid metabolism</keyword>
<keyword evidence="2" id="KW-0444">Lipid biosynthesis</keyword>
<dbReference type="InterPro" id="IPR036396">
    <property type="entry name" value="Cyt_P450_sf"/>
</dbReference>
<evidence type="ECO:0000256" key="1">
    <source>
        <dbReference type="ARBA" id="ARBA00010617"/>
    </source>
</evidence>
<keyword evidence="4" id="KW-0925">Oxylipin biosynthesis</keyword>
<feature type="signal peptide" evidence="11">
    <location>
        <begin position="1"/>
        <end position="19"/>
    </location>
</feature>
<keyword evidence="5" id="KW-0276">Fatty acid metabolism</keyword>
<accession>A0ABP0WCT6</accession>
<keyword evidence="3" id="KW-0479">Metal-binding</keyword>
<dbReference type="Pfam" id="PF00067">
    <property type="entry name" value="p450"/>
    <property type="match status" value="1"/>
</dbReference>
<name>A0ABP0WCT6_9BRYO</name>
<organism evidence="12 13">
    <name type="scientific">Sphagnum jensenii</name>
    <dbReference type="NCBI Taxonomy" id="128206"/>
    <lineage>
        <taxon>Eukaryota</taxon>
        <taxon>Viridiplantae</taxon>
        <taxon>Streptophyta</taxon>
        <taxon>Embryophyta</taxon>
        <taxon>Bryophyta</taxon>
        <taxon>Sphagnophytina</taxon>
        <taxon>Sphagnopsida</taxon>
        <taxon>Sphagnales</taxon>
        <taxon>Sphagnaceae</taxon>
        <taxon>Sphagnum</taxon>
    </lineage>
</organism>
<feature type="compositionally biased region" description="Basic residues" evidence="10">
    <location>
        <begin position="72"/>
        <end position="82"/>
    </location>
</feature>
<dbReference type="PANTHER" id="PTHR24286:SF255">
    <property type="entry name" value="ALLENE OXIDE SYNTHASE, CHLOROPLASTIC"/>
    <property type="match status" value="1"/>
</dbReference>
<evidence type="ECO:0008006" key="14">
    <source>
        <dbReference type="Google" id="ProtNLM"/>
    </source>
</evidence>
<feature type="chain" id="PRO_5046454938" description="Allene oxide synthase" evidence="11">
    <location>
        <begin position="20"/>
        <end position="586"/>
    </location>
</feature>
<evidence type="ECO:0000256" key="9">
    <source>
        <dbReference type="ARBA" id="ARBA00023239"/>
    </source>
</evidence>
<evidence type="ECO:0000256" key="3">
    <source>
        <dbReference type="ARBA" id="ARBA00022723"/>
    </source>
</evidence>
<dbReference type="Proteomes" id="UP001497444">
    <property type="component" value="Chromosome 17"/>
</dbReference>
<dbReference type="PANTHER" id="PTHR24286">
    <property type="entry name" value="CYTOCHROME P450 26"/>
    <property type="match status" value="1"/>
</dbReference>
<keyword evidence="11" id="KW-0732">Signal</keyword>
<evidence type="ECO:0000313" key="13">
    <source>
        <dbReference type="Proteomes" id="UP001497444"/>
    </source>
</evidence>
<comment type="similarity">
    <text evidence="1">Belongs to the cytochrome P450 family.</text>
</comment>
<dbReference type="Gene3D" id="1.10.630.10">
    <property type="entry name" value="Cytochrome P450"/>
    <property type="match status" value="1"/>
</dbReference>
<dbReference type="InterPro" id="IPR001128">
    <property type="entry name" value="Cyt_P450"/>
</dbReference>
<feature type="region of interest" description="Disordered" evidence="10">
    <location>
        <begin position="54"/>
        <end position="89"/>
    </location>
</feature>
<evidence type="ECO:0000256" key="10">
    <source>
        <dbReference type="SAM" id="MobiDB-lite"/>
    </source>
</evidence>
<proteinExistence type="inferred from homology"/>
<reference evidence="12" key="1">
    <citation type="submission" date="2024-02" db="EMBL/GenBank/DDBJ databases">
        <authorList>
            <consortium name="ELIXIR-Norway"/>
            <consortium name="Elixir Norway"/>
        </authorList>
    </citation>
    <scope>NUCLEOTIDE SEQUENCE</scope>
</reference>
<dbReference type="CDD" id="cd11071">
    <property type="entry name" value="CYP74"/>
    <property type="match status" value="1"/>
</dbReference>
<dbReference type="SUPFAM" id="SSF48264">
    <property type="entry name" value="Cytochrome P450"/>
    <property type="match status" value="1"/>
</dbReference>
<keyword evidence="6" id="KW-0408">Iron</keyword>
<evidence type="ECO:0000313" key="12">
    <source>
        <dbReference type="EMBL" id="CAK9264634.1"/>
    </source>
</evidence>
<evidence type="ECO:0000256" key="6">
    <source>
        <dbReference type="ARBA" id="ARBA00023004"/>
    </source>
</evidence>
<sequence length="586" mass="64220">MALNQLVLASNWSLTGGGALTVAASSSDVQVCSTLASAKSLRFVQELHGQGLKNGAGVGGSSRRSSTSVAARTRRRSRRSRRRFSDDGDDDELAPLRISCVSTSEVSTASDSGSDSKLPLKAIPGEYGGTLGAIKDRLDFFWFQGLGEFFTSRMQKYQSTVFRVNMPPGPPGFPDPRVILLLDAKSYPVLFDVNKVLKKDVFTGTYHPSWDYTGGVRVLAYLDPSEERHTKLKTFVFEILKTNGRKFLPEFHKAISESFQVWESNLAKGEKASFTDENLQFAFNFQMRAIVGRDPVAPGPASLGRNGGAYAQKWVAPQIAPVTGLGLPHLLEELTFHSFPLPFSLVKKEYDALYAYLSTYATEVVEIATKLGIDKHDAINNVLFFTCFNSFGGFGILLPQILRAIAQEGSSLQQELVREVRAAVNANGGSVTMKGLESMELVKSVVWESLRINPPVPYQYGIAKSDFVIESHKAAFQVKKGEMLAGFQPFATQDPVIFQDPQTFLPKRFVGPEAEKLLPYVIWSNGPETGEPTVGNKTCPGKDFVVAMSRAFVAELFLRYDEFTLAPPDGDGIAAKIAFSSLKKAQ</sequence>
<keyword evidence="13" id="KW-1185">Reference proteome</keyword>
<evidence type="ECO:0000256" key="5">
    <source>
        <dbReference type="ARBA" id="ARBA00022832"/>
    </source>
</evidence>
<evidence type="ECO:0000256" key="2">
    <source>
        <dbReference type="ARBA" id="ARBA00022516"/>
    </source>
</evidence>